<dbReference type="Proteomes" id="UP000515511">
    <property type="component" value="Chromosome"/>
</dbReference>
<evidence type="ECO:0000313" key="1">
    <source>
        <dbReference type="EMBL" id="QNE33978.1"/>
    </source>
</evidence>
<gene>
    <name evidence="1" type="ORF">F1C12_01675</name>
</gene>
<dbReference type="AlphaFoldDB" id="A0A7G6Y663"/>
<name>A0A7G6Y663_9MICO</name>
<accession>A0A7G6Y663</accession>
<evidence type="ECO:0008006" key="3">
    <source>
        <dbReference type="Google" id="ProtNLM"/>
    </source>
</evidence>
<dbReference type="KEGG" id="lse:F1C12_01675"/>
<dbReference type="SUPFAM" id="SSF54909">
    <property type="entry name" value="Dimeric alpha+beta barrel"/>
    <property type="match status" value="1"/>
</dbReference>
<proteinExistence type="predicted"/>
<reference evidence="2" key="1">
    <citation type="submission" date="2019-09" db="EMBL/GenBank/DDBJ databases">
        <title>Antimicrobial potential of Antarctic Bacteria.</title>
        <authorList>
            <person name="Benaud N."/>
            <person name="Edwards R.J."/>
            <person name="Ferrari B.C."/>
        </authorList>
    </citation>
    <scope>NUCLEOTIDE SEQUENCE [LARGE SCALE GENOMIC DNA]</scope>
    <source>
        <strain evidence="2">INR9</strain>
    </source>
</reference>
<sequence>MARYLLLYRADPEAMASMPEPTPEQAEQMNAAWNSWAQQVGAGLIDFGAPTAAVSEGADRSVGGYTLIEADGADAVEGLLTGHPHRAMGGTIDVYELTPVPGM</sequence>
<dbReference type="InterPro" id="IPR011008">
    <property type="entry name" value="Dimeric_a/b-barrel"/>
</dbReference>
<dbReference type="EMBL" id="CP043641">
    <property type="protein sequence ID" value="QNE33978.1"/>
    <property type="molecule type" value="Genomic_DNA"/>
</dbReference>
<evidence type="ECO:0000313" key="2">
    <source>
        <dbReference type="Proteomes" id="UP000515511"/>
    </source>
</evidence>
<protein>
    <recommendedName>
        <fullName evidence="3">YCII-related domain-containing protein</fullName>
    </recommendedName>
</protein>
<dbReference type="RefSeq" id="WP_185277150.1">
    <property type="nucleotide sequence ID" value="NZ_CP043641.1"/>
</dbReference>
<organism evidence="1 2">
    <name type="scientific">Leifsonia shinshuensis</name>
    <dbReference type="NCBI Taxonomy" id="150026"/>
    <lineage>
        <taxon>Bacteria</taxon>
        <taxon>Bacillati</taxon>
        <taxon>Actinomycetota</taxon>
        <taxon>Actinomycetes</taxon>
        <taxon>Micrococcales</taxon>
        <taxon>Microbacteriaceae</taxon>
        <taxon>Leifsonia</taxon>
    </lineage>
</organism>